<evidence type="ECO:0008006" key="5">
    <source>
        <dbReference type="Google" id="ProtNLM"/>
    </source>
</evidence>
<dbReference type="Pfam" id="PF08058">
    <property type="entry name" value="NPCC"/>
    <property type="match status" value="1"/>
</dbReference>
<dbReference type="GO" id="GO:0070762">
    <property type="term" value="C:nuclear pore transmembrane ring"/>
    <property type="evidence" value="ECO:0007669"/>
    <property type="project" value="TreeGrafter"/>
</dbReference>
<evidence type="ECO:0000256" key="1">
    <source>
        <dbReference type="SAM" id="MobiDB-lite"/>
    </source>
</evidence>
<feature type="compositionally biased region" description="Polar residues" evidence="1">
    <location>
        <begin position="151"/>
        <end position="178"/>
    </location>
</feature>
<reference evidence="3 4" key="1">
    <citation type="journal article" date="2018" name="IMA Fungus">
        <title>IMA Genome-F 9: Draft genome sequence of Annulohypoxylon stygium, Aspergillus mulundensis, Berkeleyomyces basicola (syn. Thielaviopsis basicola), Ceratocystis smalleyi, two Cercospora beticola strains, Coleophoma cylindrospora, Fusarium fracticaudum, Phialophora cf. hyalina, and Morchella septimelata.</title>
        <authorList>
            <person name="Wingfield B.D."/>
            <person name="Bills G.F."/>
            <person name="Dong Y."/>
            <person name="Huang W."/>
            <person name="Nel W.J."/>
            <person name="Swalarsk-Parry B.S."/>
            <person name="Vaghefi N."/>
            <person name="Wilken P.M."/>
            <person name="An Z."/>
            <person name="de Beer Z.W."/>
            <person name="De Vos L."/>
            <person name="Chen L."/>
            <person name="Duong T.A."/>
            <person name="Gao Y."/>
            <person name="Hammerbacher A."/>
            <person name="Kikkert J.R."/>
            <person name="Li Y."/>
            <person name="Li H."/>
            <person name="Li K."/>
            <person name="Li Q."/>
            <person name="Liu X."/>
            <person name="Ma X."/>
            <person name="Naidoo K."/>
            <person name="Pethybridge S.J."/>
            <person name="Sun J."/>
            <person name="Steenkamp E.T."/>
            <person name="van der Nest M.A."/>
            <person name="van Wyk S."/>
            <person name="Wingfield M.J."/>
            <person name="Xiong C."/>
            <person name="Yue Q."/>
            <person name="Zhang X."/>
        </authorList>
    </citation>
    <scope>NUCLEOTIDE SEQUENCE [LARGE SCALE GENOMIC DNA]</scope>
    <source>
        <strain evidence="3 4">BP5796</strain>
    </source>
</reference>
<dbReference type="OrthoDB" id="429932at2759"/>
<dbReference type="EMBL" id="PDLN01000001">
    <property type="protein sequence ID" value="RDW95205.1"/>
    <property type="molecule type" value="Genomic_DNA"/>
</dbReference>
<feature type="compositionally biased region" description="Polar residues" evidence="1">
    <location>
        <begin position="1"/>
        <end position="22"/>
    </location>
</feature>
<sequence length="264" mass="28102">MSTPKQPSTPSGKSSTPATPLTGTWRHPQFDEIARRQNASTFTDRNFRKVMYNVGGLVVLYLVESSLATSFPRSYHAAFDFLNPYSTYSRWLLQLIFITNIAVASMPLLRKKDDLSDIALTPAQRQLLGLPPSSAPPTPGSQYITPPRYQRTPTPLSGSAGSRGSYSDSPLSRKGSPTGSLQGSSFSPGPSPLLQKAMGGGINGARRSSYGSASPLGPGASRSSFGEVPGSPSPSGAKVPSVGLNQKWLFDKSRRGSGSSRLYT</sequence>
<dbReference type="PANTHER" id="PTHR28003">
    <property type="entry name" value="NUCLEOPORIN POM34"/>
    <property type="match status" value="1"/>
</dbReference>
<comment type="caution">
    <text evidence="3">The sequence shown here is derived from an EMBL/GenBank/DDBJ whole genome shotgun (WGS) entry which is preliminary data.</text>
</comment>
<dbReference type="GO" id="GO:0005640">
    <property type="term" value="C:nuclear outer membrane"/>
    <property type="evidence" value="ECO:0007669"/>
    <property type="project" value="TreeGrafter"/>
</dbReference>
<keyword evidence="4" id="KW-1185">Reference proteome</keyword>
<dbReference type="GO" id="GO:0006606">
    <property type="term" value="P:protein import into nucleus"/>
    <property type="evidence" value="ECO:0007669"/>
    <property type="project" value="TreeGrafter"/>
</dbReference>
<feature type="region of interest" description="Disordered" evidence="1">
    <location>
        <begin position="127"/>
        <end position="264"/>
    </location>
</feature>
<dbReference type="InterPro" id="IPR012578">
    <property type="entry name" value="Nucl_pore_cmplx"/>
</dbReference>
<feature type="compositionally biased region" description="Low complexity" evidence="1">
    <location>
        <begin position="179"/>
        <end position="195"/>
    </location>
</feature>
<feature type="transmembrane region" description="Helical" evidence="2">
    <location>
        <begin position="50"/>
        <end position="71"/>
    </location>
</feature>
<evidence type="ECO:0000313" key="3">
    <source>
        <dbReference type="EMBL" id="RDW95205.1"/>
    </source>
</evidence>
<keyword evidence="2" id="KW-0812">Transmembrane</keyword>
<gene>
    <name evidence="3" type="ORF">BP5796_00968</name>
</gene>
<proteinExistence type="predicted"/>
<protein>
    <recommendedName>
        <fullName evidence="5">Nuclear pore complex component</fullName>
    </recommendedName>
</protein>
<evidence type="ECO:0000313" key="4">
    <source>
        <dbReference type="Proteomes" id="UP000256328"/>
    </source>
</evidence>
<feature type="region of interest" description="Disordered" evidence="1">
    <location>
        <begin position="1"/>
        <end position="25"/>
    </location>
</feature>
<keyword evidence="2" id="KW-0472">Membrane</keyword>
<organism evidence="3 4">
    <name type="scientific">Coleophoma crateriformis</name>
    <dbReference type="NCBI Taxonomy" id="565419"/>
    <lineage>
        <taxon>Eukaryota</taxon>
        <taxon>Fungi</taxon>
        <taxon>Dikarya</taxon>
        <taxon>Ascomycota</taxon>
        <taxon>Pezizomycotina</taxon>
        <taxon>Leotiomycetes</taxon>
        <taxon>Helotiales</taxon>
        <taxon>Dermateaceae</taxon>
        <taxon>Coleophoma</taxon>
    </lineage>
</organism>
<evidence type="ECO:0000256" key="2">
    <source>
        <dbReference type="SAM" id="Phobius"/>
    </source>
</evidence>
<dbReference type="AlphaFoldDB" id="A0A3D8T9J2"/>
<keyword evidence="2" id="KW-1133">Transmembrane helix</keyword>
<name>A0A3D8T9J2_9HELO</name>
<dbReference type="PANTHER" id="PTHR28003:SF1">
    <property type="entry name" value="NUCLEOPORIN POM34"/>
    <property type="match status" value="1"/>
</dbReference>
<feature type="transmembrane region" description="Helical" evidence="2">
    <location>
        <begin position="91"/>
        <end position="109"/>
    </location>
</feature>
<accession>A0A3D8T9J2</accession>
<dbReference type="GO" id="GO:0030474">
    <property type="term" value="P:spindle pole body duplication"/>
    <property type="evidence" value="ECO:0007669"/>
    <property type="project" value="TreeGrafter"/>
</dbReference>
<dbReference type="Proteomes" id="UP000256328">
    <property type="component" value="Unassembled WGS sequence"/>
</dbReference>